<evidence type="ECO:0000256" key="2">
    <source>
        <dbReference type="ARBA" id="ARBA00009045"/>
    </source>
</evidence>
<reference evidence="9 10" key="1">
    <citation type="submission" date="2019-07" db="EMBL/GenBank/DDBJ databases">
        <title>Novel species of Flavobacterium.</title>
        <authorList>
            <person name="Liu Q."/>
            <person name="Xin Y.-H."/>
        </authorList>
    </citation>
    <scope>NUCLEOTIDE SEQUENCE [LARGE SCALE GENOMIC DNA]</scope>
    <source>
        <strain evidence="9 10">LB1R34</strain>
    </source>
</reference>
<comment type="subcellular location">
    <subcellularLocation>
        <location evidence="1">Membrane</location>
        <topology evidence="1">Multi-pass membrane protein</topology>
    </subcellularLocation>
</comment>
<evidence type="ECO:0000259" key="8">
    <source>
        <dbReference type="Pfam" id="PF01694"/>
    </source>
</evidence>
<evidence type="ECO:0000313" key="9">
    <source>
        <dbReference type="EMBL" id="TRX39760.1"/>
    </source>
</evidence>
<evidence type="ECO:0000313" key="10">
    <source>
        <dbReference type="Proteomes" id="UP000316371"/>
    </source>
</evidence>
<feature type="domain" description="Peptidase S54 rhomboid" evidence="8">
    <location>
        <begin position="198"/>
        <end position="334"/>
    </location>
</feature>
<feature type="transmembrane region" description="Helical" evidence="7">
    <location>
        <begin position="240"/>
        <end position="257"/>
    </location>
</feature>
<dbReference type="PANTHER" id="PTHR43731">
    <property type="entry name" value="RHOMBOID PROTEASE"/>
    <property type="match status" value="1"/>
</dbReference>
<organism evidence="9 10">
    <name type="scientific">Flavobacterium restrictum</name>
    <dbReference type="NCBI Taxonomy" id="2594428"/>
    <lineage>
        <taxon>Bacteria</taxon>
        <taxon>Pseudomonadati</taxon>
        <taxon>Bacteroidota</taxon>
        <taxon>Flavobacteriia</taxon>
        <taxon>Flavobacteriales</taxon>
        <taxon>Flavobacteriaceae</taxon>
        <taxon>Flavobacterium</taxon>
    </lineage>
</organism>
<dbReference type="Pfam" id="PF01694">
    <property type="entry name" value="Rhomboid"/>
    <property type="match status" value="1"/>
</dbReference>
<evidence type="ECO:0000256" key="5">
    <source>
        <dbReference type="ARBA" id="ARBA00022989"/>
    </source>
</evidence>
<protein>
    <submittedName>
        <fullName evidence="9">Rhomboid family intramembrane serine protease</fullName>
    </submittedName>
</protein>
<evidence type="ECO:0000256" key="4">
    <source>
        <dbReference type="ARBA" id="ARBA00022801"/>
    </source>
</evidence>
<keyword evidence="6 7" id="KW-0472">Membrane</keyword>
<feature type="transmembrane region" description="Helical" evidence="7">
    <location>
        <begin position="157"/>
        <end position="179"/>
    </location>
</feature>
<keyword evidence="3 7" id="KW-0812">Transmembrane</keyword>
<keyword evidence="10" id="KW-1185">Reference proteome</keyword>
<gene>
    <name evidence="9" type="ORF">FNW21_08630</name>
</gene>
<feature type="transmembrane region" description="Helical" evidence="7">
    <location>
        <begin position="316"/>
        <end position="335"/>
    </location>
</feature>
<keyword evidence="4" id="KW-0378">Hydrolase</keyword>
<dbReference type="Gene3D" id="1.20.1540.10">
    <property type="entry name" value="Rhomboid-like"/>
    <property type="match status" value="1"/>
</dbReference>
<comment type="similarity">
    <text evidence="2">Belongs to the peptidase S54 family.</text>
</comment>
<feature type="transmembrane region" description="Helical" evidence="7">
    <location>
        <begin position="342"/>
        <end position="361"/>
    </location>
</feature>
<evidence type="ECO:0000256" key="6">
    <source>
        <dbReference type="ARBA" id="ARBA00023136"/>
    </source>
</evidence>
<dbReference type="GO" id="GO:0004252">
    <property type="term" value="F:serine-type endopeptidase activity"/>
    <property type="evidence" value="ECO:0007669"/>
    <property type="project" value="InterPro"/>
</dbReference>
<dbReference type="RefSeq" id="WP_144256336.1">
    <property type="nucleotide sequence ID" value="NZ_VJZT01000007.1"/>
</dbReference>
<dbReference type="GO" id="GO:0016020">
    <property type="term" value="C:membrane"/>
    <property type="evidence" value="ECO:0007669"/>
    <property type="project" value="UniProtKB-SubCell"/>
</dbReference>
<evidence type="ECO:0000256" key="1">
    <source>
        <dbReference type="ARBA" id="ARBA00004141"/>
    </source>
</evidence>
<keyword evidence="9" id="KW-0645">Protease</keyword>
<dbReference type="InterPro" id="IPR035952">
    <property type="entry name" value="Rhomboid-like_sf"/>
</dbReference>
<sequence>MAFGFPATASQYIPLNNLSKPQFSYWAIATVQKLKWDFISINEDEIIIETANLLNTWTETICITTNEENPLITSYSNGNQLYDNGRNQKNIEAFLDLFYEVIKDNPLLELDENSVINGINSAQTGIRQDLTTEKKVTRFYSFLSPFIPTKGYFITPILINSNILIFIVMCVSGVSFFTPEIQDIIDWGGNYGPSTTDGGWWRLLSACFLHYGILHLVMNCYALAYVGLLLESYLKKRDFLLTYLFCGILASFTSLYWNTNMVSAGASGAIFGMFGIVLVATACNKIDKTTKIPLLITIGSFILLNIAGSFKEGVDGAAHVGGLVSGLLFGIILVLLSKKRTIGILIVTLVTLCTSFTLYSLCKKSKIYIYQIVEYQTKMQDFVDMEKMALESFDLYLGGDKATILSNLKDRGIYYWDENIALITTLDKLYLPEEIHTQNENLLEYCKLRKKYYELAYKRLNENSSEYIPEMDEIEQKINAIVIVIKKTPKK</sequence>
<name>A0A553E446_9FLAO</name>
<feature type="transmembrane region" description="Helical" evidence="7">
    <location>
        <begin position="263"/>
        <end position="280"/>
    </location>
</feature>
<dbReference type="PANTHER" id="PTHR43731:SF14">
    <property type="entry name" value="PRESENILIN-ASSOCIATED RHOMBOID-LIKE PROTEIN, MITOCHONDRIAL"/>
    <property type="match status" value="1"/>
</dbReference>
<dbReference type="AlphaFoldDB" id="A0A553E446"/>
<evidence type="ECO:0000256" key="7">
    <source>
        <dbReference type="SAM" id="Phobius"/>
    </source>
</evidence>
<dbReference type="GO" id="GO:0006508">
    <property type="term" value="P:proteolysis"/>
    <property type="evidence" value="ECO:0007669"/>
    <property type="project" value="UniProtKB-KW"/>
</dbReference>
<feature type="transmembrane region" description="Helical" evidence="7">
    <location>
        <begin position="199"/>
        <end position="228"/>
    </location>
</feature>
<dbReference type="OrthoDB" id="9778341at2"/>
<evidence type="ECO:0000256" key="3">
    <source>
        <dbReference type="ARBA" id="ARBA00022692"/>
    </source>
</evidence>
<proteinExistence type="inferred from homology"/>
<dbReference type="EMBL" id="VJZT01000007">
    <property type="protein sequence ID" value="TRX39760.1"/>
    <property type="molecule type" value="Genomic_DNA"/>
</dbReference>
<dbReference type="InterPro" id="IPR022764">
    <property type="entry name" value="Peptidase_S54_rhomboid_dom"/>
</dbReference>
<dbReference type="Proteomes" id="UP000316371">
    <property type="component" value="Unassembled WGS sequence"/>
</dbReference>
<feature type="transmembrane region" description="Helical" evidence="7">
    <location>
        <begin position="292"/>
        <end position="310"/>
    </location>
</feature>
<comment type="caution">
    <text evidence="9">The sequence shown here is derived from an EMBL/GenBank/DDBJ whole genome shotgun (WGS) entry which is preliminary data.</text>
</comment>
<accession>A0A553E446</accession>
<keyword evidence="5 7" id="KW-1133">Transmembrane helix</keyword>
<dbReference type="SUPFAM" id="SSF144091">
    <property type="entry name" value="Rhomboid-like"/>
    <property type="match status" value="1"/>
</dbReference>
<dbReference type="InterPro" id="IPR050925">
    <property type="entry name" value="Rhomboid_protease_S54"/>
</dbReference>